<gene>
    <name evidence="1" type="ORF">LMH87_008902</name>
</gene>
<comment type="caution">
    <text evidence="1">The sequence shown here is derived from an EMBL/GenBank/DDBJ whole genome shotgun (WGS) entry which is preliminary data.</text>
</comment>
<dbReference type="Proteomes" id="UP001144673">
    <property type="component" value="Unassembled WGS sequence"/>
</dbReference>
<keyword evidence="2" id="KW-1185">Reference proteome</keyword>
<name>A0A9W8QIX9_AKAMU</name>
<proteinExistence type="predicted"/>
<dbReference type="AlphaFoldDB" id="A0A9W8QIX9"/>
<dbReference type="RefSeq" id="XP_056056740.1">
    <property type="nucleotide sequence ID" value="XM_056202149.1"/>
</dbReference>
<dbReference type="GeneID" id="80896061"/>
<dbReference type="EMBL" id="JAJHUN010000006">
    <property type="protein sequence ID" value="KAJ4158373.1"/>
    <property type="molecule type" value="Genomic_DNA"/>
</dbReference>
<sequence>MGCLATAPRLVRHGEKCLSTRTIAEHTALAKPGCPPPSRTLFSLVALHPLTALHCCLVSVAGFGAPSSLLPSRSNHQNTTRLGRQFFLSPTHRRIRLVRFV</sequence>
<protein>
    <submittedName>
        <fullName evidence="1">Uncharacterized protein</fullName>
    </submittedName>
</protein>
<evidence type="ECO:0000313" key="2">
    <source>
        <dbReference type="Proteomes" id="UP001144673"/>
    </source>
</evidence>
<organism evidence="1 2">
    <name type="scientific">Akanthomyces muscarius</name>
    <name type="common">Entomopathogenic fungus</name>
    <name type="synonym">Lecanicillium muscarium</name>
    <dbReference type="NCBI Taxonomy" id="2231603"/>
    <lineage>
        <taxon>Eukaryota</taxon>
        <taxon>Fungi</taxon>
        <taxon>Dikarya</taxon>
        <taxon>Ascomycota</taxon>
        <taxon>Pezizomycotina</taxon>
        <taxon>Sordariomycetes</taxon>
        <taxon>Hypocreomycetidae</taxon>
        <taxon>Hypocreales</taxon>
        <taxon>Cordycipitaceae</taxon>
        <taxon>Akanthomyces</taxon>
    </lineage>
</organism>
<accession>A0A9W8QIX9</accession>
<dbReference type="KEGG" id="amus:LMH87_008902"/>
<reference evidence="1" key="1">
    <citation type="journal article" date="2023" name="Access Microbiol">
        <title>De-novo genome assembly for Akanthomyces muscarius, a biocontrol agent of insect agricultural pests.</title>
        <authorList>
            <person name="Erdos Z."/>
            <person name="Studholme D.J."/>
            <person name="Raymond B."/>
            <person name="Sharma M."/>
        </authorList>
    </citation>
    <scope>NUCLEOTIDE SEQUENCE</scope>
    <source>
        <strain evidence="1">Ve6</strain>
    </source>
</reference>
<evidence type="ECO:0000313" key="1">
    <source>
        <dbReference type="EMBL" id="KAJ4158373.1"/>
    </source>
</evidence>